<accession>A0A7V2WUN7</accession>
<reference evidence="4" key="1">
    <citation type="journal article" date="2020" name="mSystems">
        <title>Genome- and Community-Level Interaction Insights into Carbon Utilization and Element Cycling Functions of Hydrothermarchaeota in Hydrothermal Sediment.</title>
        <authorList>
            <person name="Zhou Z."/>
            <person name="Liu Y."/>
            <person name="Xu W."/>
            <person name="Pan J."/>
            <person name="Luo Z.H."/>
            <person name="Li M."/>
        </authorList>
    </citation>
    <scope>NUCLEOTIDE SEQUENCE [LARGE SCALE GENOMIC DNA]</scope>
    <source>
        <strain evidence="4">HyVt-493</strain>
    </source>
</reference>
<dbReference type="SUPFAM" id="SSF48498">
    <property type="entry name" value="Tetracyclin repressor-like, C-terminal domain"/>
    <property type="match status" value="1"/>
</dbReference>
<evidence type="ECO:0000256" key="2">
    <source>
        <dbReference type="PROSITE-ProRule" id="PRU00335"/>
    </source>
</evidence>
<dbReference type="PROSITE" id="PS01081">
    <property type="entry name" value="HTH_TETR_1"/>
    <property type="match status" value="1"/>
</dbReference>
<gene>
    <name evidence="4" type="ORF">ENJ51_04155</name>
</gene>
<evidence type="ECO:0000256" key="1">
    <source>
        <dbReference type="ARBA" id="ARBA00023125"/>
    </source>
</evidence>
<dbReference type="InterPro" id="IPR036271">
    <property type="entry name" value="Tet_transcr_reg_TetR-rel_C_sf"/>
</dbReference>
<name>A0A7V2WUN7_LEUMU</name>
<dbReference type="AlphaFoldDB" id="A0A7V2WUN7"/>
<dbReference type="Gene3D" id="1.10.357.10">
    <property type="entry name" value="Tetracycline Repressor, domain 2"/>
    <property type="match status" value="1"/>
</dbReference>
<dbReference type="Pfam" id="PF00440">
    <property type="entry name" value="TetR_N"/>
    <property type="match status" value="1"/>
</dbReference>
<protein>
    <submittedName>
        <fullName evidence="4">TetR/AcrR family transcriptional regulator</fullName>
    </submittedName>
</protein>
<dbReference type="SUPFAM" id="SSF46689">
    <property type="entry name" value="Homeodomain-like"/>
    <property type="match status" value="1"/>
</dbReference>
<dbReference type="InterPro" id="IPR009057">
    <property type="entry name" value="Homeodomain-like_sf"/>
</dbReference>
<organism evidence="4">
    <name type="scientific">Leucothrix mucor</name>
    <dbReference type="NCBI Taxonomy" id="45248"/>
    <lineage>
        <taxon>Bacteria</taxon>
        <taxon>Pseudomonadati</taxon>
        <taxon>Pseudomonadota</taxon>
        <taxon>Gammaproteobacteria</taxon>
        <taxon>Thiotrichales</taxon>
        <taxon>Thiotrichaceae</taxon>
        <taxon>Leucothrix</taxon>
    </lineage>
</organism>
<dbReference type="PANTHER" id="PTHR43479:SF11">
    <property type="entry name" value="ACREF_ENVCD OPERON REPRESSOR-RELATED"/>
    <property type="match status" value="1"/>
</dbReference>
<evidence type="ECO:0000313" key="4">
    <source>
        <dbReference type="EMBL" id="HFC91985.1"/>
    </source>
</evidence>
<dbReference type="InterPro" id="IPR050624">
    <property type="entry name" value="HTH-type_Tx_Regulator"/>
</dbReference>
<feature type="DNA-binding region" description="H-T-H motif" evidence="2">
    <location>
        <begin position="32"/>
        <end position="51"/>
    </location>
</feature>
<sequence>MKVSEQDKAKTRQKILNAAVDVISEKGFKSASMREIARRAMVGDATIYNYFPSKEKLLYGYCEYIQHQVMASLKEIDDFHQYSLHEQLQQLVETELQTWLAAREFLQEVFKLTYYSPATGHSHLAETKRLFTRMVKDMLEAAIEAGEIPDQPYQELLPRLFWDYQSGVLAYWLKDDSENFANTTLFVDKSIEIIANLLHQGLVGKSLDLISFLFRTHVMNHFDSFNNNFATKRAGTKTKPHFMESSHE</sequence>
<dbReference type="InterPro" id="IPR041673">
    <property type="entry name" value="TetR_C_23"/>
</dbReference>
<dbReference type="Pfam" id="PF17931">
    <property type="entry name" value="TetR_C_23"/>
    <property type="match status" value="1"/>
</dbReference>
<dbReference type="Proteomes" id="UP000885750">
    <property type="component" value="Unassembled WGS sequence"/>
</dbReference>
<comment type="caution">
    <text evidence="4">The sequence shown here is derived from an EMBL/GenBank/DDBJ whole genome shotgun (WGS) entry which is preliminary data.</text>
</comment>
<dbReference type="EMBL" id="DRMS01000163">
    <property type="protein sequence ID" value="HFC91985.1"/>
    <property type="molecule type" value="Genomic_DNA"/>
</dbReference>
<dbReference type="GO" id="GO:0003677">
    <property type="term" value="F:DNA binding"/>
    <property type="evidence" value="ECO:0007669"/>
    <property type="project" value="UniProtKB-UniRule"/>
</dbReference>
<dbReference type="InterPro" id="IPR001647">
    <property type="entry name" value="HTH_TetR"/>
</dbReference>
<proteinExistence type="predicted"/>
<dbReference type="PANTHER" id="PTHR43479">
    <property type="entry name" value="ACREF/ENVCD OPERON REPRESSOR-RELATED"/>
    <property type="match status" value="1"/>
</dbReference>
<evidence type="ECO:0000259" key="3">
    <source>
        <dbReference type="PROSITE" id="PS50977"/>
    </source>
</evidence>
<dbReference type="PROSITE" id="PS50977">
    <property type="entry name" value="HTH_TETR_2"/>
    <property type="match status" value="1"/>
</dbReference>
<dbReference type="PRINTS" id="PR00455">
    <property type="entry name" value="HTHTETR"/>
</dbReference>
<keyword evidence="1 2" id="KW-0238">DNA-binding</keyword>
<feature type="domain" description="HTH tetR-type" evidence="3">
    <location>
        <begin position="9"/>
        <end position="69"/>
    </location>
</feature>
<dbReference type="InterPro" id="IPR023772">
    <property type="entry name" value="DNA-bd_HTH_TetR-type_CS"/>
</dbReference>